<dbReference type="Pfam" id="PF03243">
    <property type="entry name" value="MerB"/>
    <property type="match status" value="1"/>
</dbReference>
<dbReference type="InterPro" id="IPR004927">
    <property type="entry name" value="MerB"/>
</dbReference>
<dbReference type="eggNOG" id="ENOG502SAUR">
    <property type="taxonomic scope" value="Eukaryota"/>
</dbReference>
<reference evidence="1 2" key="1">
    <citation type="submission" date="2013-03" db="EMBL/GenBank/DDBJ databases">
        <title>The Genome Sequence of Cladophialophora psammophila CBS 110553.</title>
        <authorList>
            <consortium name="The Broad Institute Genomics Platform"/>
            <person name="Cuomo C."/>
            <person name="de Hoog S."/>
            <person name="Gorbushina A."/>
            <person name="Walker B."/>
            <person name="Young S.K."/>
            <person name="Zeng Q."/>
            <person name="Gargeya S."/>
            <person name="Fitzgerald M."/>
            <person name="Haas B."/>
            <person name="Abouelleil A."/>
            <person name="Allen A.W."/>
            <person name="Alvarado L."/>
            <person name="Arachchi H.M."/>
            <person name="Berlin A.M."/>
            <person name="Chapman S.B."/>
            <person name="Gainer-Dewar J."/>
            <person name="Goldberg J."/>
            <person name="Griggs A."/>
            <person name="Gujja S."/>
            <person name="Hansen M."/>
            <person name="Howarth C."/>
            <person name="Imamovic A."/>
            <person name="Ireland A."/>
            <person name="Larimer J."/>
            <person name="McCowan C."/>
            <person name="Murphy C."/>
            <person name="Pearson M."/>
            <person name="Poon T.W."/>
            <person name="Priest M."/>
            <person name="Roberts A."/>
            <person name="Saif S."/>
            <person name="Shea T."/>
            <person name="Sisk P."/>
            <person name="Sykes S."/>
            <person name="Wortman J."/>
            <person name="Nusbaum C."/>
            <person name="Birren B."/>
        </authorList>
    </citation>
    <scope>NUCLEOTIDE SEQUENCE [LARGE SCALE GENOMIC DNA]</scope>
    <source>
        <strain evidence="1 2">CBS 110553</strain>
    </source>
</reference>
<dbReference type="InterPro" id="IPR053717">
    <property type="entry name" value="MerB_lyase_sf"/>
</dbReference>
<dbReference type="RefSeq" id="XP_007745216.1">
    <property type="nucleotide sequence ID" value="XM_007747026.1"/>
</dbReference>
<protein>
    <submittedName>
        <fullName evidence="1">Uncharacterized protein</fullName>
    </submittedName>
</protein>
<dbReference type="OrthoDB" id="4810243at2759"/>
<dbReference type="Proteomes" id="UP000019471">
    <property type="component" value="Unassembled WGS sequence"/>
</dbReference>
<dbReference type="AlphaFoldDB" id="W9XJ37"/>
<gene>
    <name evidence="1" type="ORF">A1O5_06432</name>
</gene>
<dbReference type="GeneID" id="19191143"/>
<keyword evidence="2" id="KW-1185">Reference proteome</keyword>
<sequence length="124" mass="14287">MTPSNGEHLTFEFAEGNITKAISEGEEAPLQKYYTVFSAPPSQWWTDVRFACGGIQICTSELEAQNFHAKHGLHYGDVISLDKLWELSKAWYSDKATYDYERKTPQEAKKLFEDLGLDLRYWIS</sequence>
<evidence type="ECO:0000313" key="2">
    <source>
        <dbReference type="Proteomes" id="UP000019471"/>
    </source>
</evidence>
<name>W9XJ37_9EURO</name>
<evidence type="ECO:0000313" key="1">
    <source>
        <dbReference type="EMBL" id="EXJ70364.1"/>
    </source>
</evidence>
<organism evidence="1 2">
    <name type="scientific">Cladophialophora psammophila CBS 110553</name>
    <dbReference type="NCBI Taxonomy" id="1182543"/>
    <lineage>
        <taxon>Eukaryota</taxon>
        <taxon>Fungi</taxon>
        <taxon>Dikarya</taxon>
        <taxon>Ascomycota</taxon>
        <taxon>Pezizomycotina</taxon>
        <taxon>Eurotiomycetes</taxon>
        <taxon>Chaetothyriomycetidae</taxon>
        <taxon>Chaetothyriales</taxon>
        <taxon>Herpotrichiellaceae</taxon>
        <taxon>Cladophialophora</taxon>
    </lineage>
</organism>
<dbReference type="EMBL" id="AMGX01000009">
    <property type="protein sequence ID" value="EXJ70364.1"/>
    <property type="molecule type" value="Genomic_DNA"/>
</dbReference>
<proteinExistence type="predicted"/>
<dbReference type="HOGENOM" id="CLU_2003689_0_0_1"/>
<dbReference type="Gene3D" id="3.30.450.410">
    <property type="match status" value="1"/>
</dbReference>
<dbReference type="GO" id="GO:0018836">
    <property type="term" value="F:alkylmercury lyase activity"/>
    <property type="evidence" value="ECO:0007669"/>
    <property type="project" value="InterPro"/>
</dbReference>
<accession>W9XJ37</accession>
<comment type="caution">
    <text evidence="1">The sequence shown here is derived from an EMBL/GenBank/DDBJ whole genome shotgun (WGS) entry which is preliminary data.</text>
</comment>